<feature type="transmembrane region" description="Helical" evidence="1">
    <location>
        <begin position="20"/>
        <end position="39"/>
    </location>
</feature>
<dbReference type="OrthoDB" id="3263055at2759"/>
<accession>A0A8H5LU92</accession>
<evidence type="ECO:0000259" key="2">
    <source>
        <dbReference type="Pfam" id="PF20152"/>
    </source>
</evidence>
<feature type="transmembrane region" description="Helical" evidence="1">
    <location>
        <begin position="51"/>
        <end position="78"/>
    </location>
</feature>
<comment type="caution">
    <text evidence="3">The sequence shown here is derived from an EMBL/GenBank/DDBJ whole genome shotgun (WGS) entry which is preliminary data.</text>
</comment>
<keyword evidence="4" id="KW-1185">Reference proteome</keyword>
<proteinExistence type="predicted"/>
<reference evidence="3 4" key="1">
    <citation type="journal article" date="2020" name="ISME J.">
        <title>Uncovering the hidden diversity of litter-decomposition mechanisms in mushroom-forming fungi.</title>
        <authorList>
            <person name="Floudas D."/>
            <person name="Bentzer J."/>
            <person name="Ahren D."/>
            <person name="Johansson T."/>
            <person name="Persson P."/>
            <person name="Tunlid A."/>
        </authorList>
    </citation>
    <scope>NUCLEOTIDE SEQUENCE [LARGE SCALE GENOMIC DNA]</scope>
    <source>
        <strain evidence="3 4">CBS 291.85</strain>
    </source>
</reference>
<dbReference type="PANTHER" id="PTHR40465">
    <property type="entry name" value="CHROMOSOME 1, WHOLE GENOME SHOTGUN SEQUENCE"/>
    <property type="match status" value="1"/>
</dbReference>
<organism evidence="3 4">
    <name type="scientific">Tetrapyrgos nigripes</name>
    <dbReference type="NCBI Taxonomy" id="182062"/>
    <lineage>
        <taxon>Eukaryota</taxon>
        <taxon>Fungi</taxon>
        <taxon>Dikarya</taxon>
        <taxon>Basidiomycota</taxon>
        <taxon>Agaricomycotina</taxon>
        <taxon>Agaricomycetes</taxon>
        <taxon>Agaricomycetidae</taxon>
        <taxon>Agaricales</taxon>
        <taxon>Marasmiineae</taxon>
        <taxon>Marasmiaceae</taxon>
        <taxon>Tetrapyrgos</taxon>
    </lineage>
</organism>
<name>A0A8H5LU92_9AGAR</name>
<evidence type="ECO:0000313" key="4">
    <source>
        <dbReference type="Proteomes" id="UP000559256"/>
    </source>
</evidence>
<keyword evidence="1" id="KW-0472">Membrane</keyword>
<dbReference type="EMBL" id="JAACJM010000012">
    <property type="protein sequence ID" value="KAF5369787.1"/>
    <property type="molecule type" value="Genomic_DNA"/>
</dbReference>
<dbReference type="PANTHER" id="PTHR40465:SF1">
    <property type="entry name" value="DUF6534 DOMAIN-CONTAINING PROTEIN"/>
    <property type="match status" value="1"/>
</dbReference>
<dbReference type="Proteomes" id="UP000559256">
    <property type="component" value="Unassembled WGS sequence"/>
</dbReference>
<evidence type="ECO:0000256" key="1">
    <source>
        <dbReference type="SAM" id="Phobius"/>
    </source>
</evidence>
<keyword evidence="1" id="KW-1133">Transmembrane helix</keyword>
<keyword evidence="1" id="KW-0812">Transmembrane</keyword>
<dbReference type="InterPro" id="IPR045339">
    <property type="entry name" value="DUF6534"/>
</dbReference>
<feature type="domain" description="DUF6534" evidence="2">
    <location>
        <begin position="24"/>
        <end position="126"/>
    </location>
</feature>
<feature type="transmembrane region" description="Helical" evidence="1">
    <location>
        <begin position="84"/>
        <end position="101"/>
    </location>
</feature>
<dbReference type="Pfam" id="PF20152">
    <property type="entry name" value="DUF6534"/>
    <property type="match status" value="1"/>
</dbReference>
<protein>
    <recommendedName>
        <fullName evidence="2">DUF6534 domain-containing protein</fullName>
    </recommendedName>
</protein>
<gene>
    <name evidence="3" type="ORF">D9758_001371</name>
</gene>
<dbReference type="AlphaFoldDB" id="A0A8H5LU92"/>
<sequence>MQLVTWIDLTRLKGLSMTVNVLGAVADVIIAAGLFYFLHRSRTGFRKSDTIISKLIVFSVSTGLLTSICAIASLLSILIWGQTLIYVAFYFSLGRCLSFSPKFDVFADKKKVYSNSLLATLNARQSIRGIGGDESEDISLSLRSLNKSRFGRATRELTTNPKQTNISIKIDTTQEMVRDAMEQDIEVHEFLPTADPV</sequence>
<evidence type="ECO:0000313" key="3">
    <source>
        <dbReference type="EMBL" id="KAF5369787.1"/>
    </source>
</evidence>